<dbReference type="InterPro" id="IPR012348">
    <property type="entry name" value="RNR-like"/>
</dbReference>
<dbReference type="InterPro" id="IPR033909">
    <property type="entry name" value="RNR_small"/>
</dbReference>
<protein>
    <submittedName>
        <fullName evidence="2">Uncharacterized protein</fullName>
    </submittedName>
</protein>
<dbReference type="GO" id="GO:0009263">
    <property type="term" value="P:deoxyribonucleotide biosynthetic process"/>
    <property type="evidence" value="ECO:0007669"/>
    <property type="project" value="InterPro"/>
</dbReference>
<evidence type="ECO:0000313" key="3">
    <source>
        <dbReference type="Proteomes" id="UP000054477"/>
    </source>
</evidence>
<dbReference type="PANTHER" id="PTHR23409:SF18">
    <property type="entry name" value="RIBONUCLEOSIDE-DIPHOSPHATE REDUCTASE SUBUNIT M2"/>
    <property type="match status" value="1"/>
</dbReference>
<dbReference type="GO" id="GO:0016491">
    <property type="term" value="F:oxidoreductase activity"/>
    <property type="evidence" value="ECO:0007669"/>
    <property type="project" value="InterPro"/>
</dbReference>
<dbReference type="Proteomes" id="UP000054477">
    <property type="component" value="Unassembled WGS sequence"/>
</dbReference>
<keyword evidence="3" id="KW-1185">Reference proteome</keyword>
<reference evidence="2 3" key="1">
    <citation type="submission" date="2014-04" db="EMBL/GenBank/DDBJ databases">
        <authorList>
            <consortium name="DOE Joint Genome Institute"/>
            <person name="Kuo A."/>
            <person name="Kohler A."/>
            <person name="Nagy L.G."/>
            <person name="Floudas D."/>
            <person name="Copeland A."/>
            <person name="Barry K.W."/>
            <person name="Cichocki N."/>
            <person name="Veneault-Fourrey C."/>
            <person name="LaButti K."/>
            <person name="Lindquist E.A."/>
            <person name="Lipzen A."/>
            <person name="Lundell T."/>
            <person name="Morin E."/>
            <person name="Murat C."/>
            <person name="Sun H."/>
            <person name="Tunlid A."/>
            <person name="Henrissat B."/>
            <person name="Grigoriev I.V."/>
            <person name="Hibbett D.S."/>
            <person name="Martin F."/>
            <person name="Nordberg H.P."/>
            <person name="Cantor M.N."/>
            <person name="Hua S.X."/>
        </authorList>
    </citation>
    <scope>NUCLEOTIDE SEQUENCE [LARGE SCALE GENOMIC DNA]</scope>
    <source>
        <strain evidence="2 3">LaAM-08-1</strain>
    </source>
</reference>
<dbReference type="InterPro" id="IPR009078">
    <property type="entry name" value="Ferritin-like_SF"/>
</dbReference>
<dbReference type="HOGENOM" id="CLU_035339_2_2_1"/>
<organism evidence="2 3">
    <name type="scientific">Laccaria amethystina LaAM-08-1</name>
    <dbReference type="NCBI Taxonomy" id="1095629"/>
    <lineage>
        <taxon>Eukaryota</taxon>
        <taxon>Fungi</taxon>
        <taxon>Dikarya</taxon>
        <taxon>Basidiomycota</taxon>
        <taxon>Agaricomycotina</taxon>
        <taxon>Agaricomycetes</taxon>
        <taxon>Agaricomycetidae</taxon>
        <taxon>Agaricales</taxon>
        <taxon>Agaricineae</taxon>
        <taxon>Hydnangiaceae</taxon>
        <taxon>Laccaria</taxon>
    </lineage>
</organism>
<dbReference type="CDD" id="cd01049">
    <property type="entry name" value="RNRR2"/>
    <property type="match status" value="1"/>
</dbReference>
<dbReference type="InterPro" id="IPR000358">
    <property type="entry name" value="RNR_small_fam"/>
</dbReference>
<evidence type="ECO:0000313" key="2">
    <source>
        <dbReference type="EMBL" id="KIJ90887.1"/>
    </source>
</evidence>
<dbReference type="OrthoDB" id="10248373at2759"/>
<feature type="non-terminal residue" evidence="2">
    <location>
        <position position="1"/>
    </location>
</feature>
<dbReference type="EMBL" id="KN839091">
    <property type="protein sequence ID" value="KIJ90887.1"/>
    <property type="molecule type" value="Genomic_DNA"/>
</dbReference>
<evidence type="ECO:0000256" key="1">
    <source>
        <dbReference type="ARBA" id="ARBA00009303"/>
    </source>
</evidence>
<dbReference type="Pfam" id="PF00268">
    <property type="entry name" value="Ribonuc_red_sm"/>
    <property type="match status" value="1"/>
</dbReference>
<dbReference type="SUPFAM" id="SSF47240">
    <property type="entry name" value="Ferritin-like"/>
    <property type="match status" value="1"/>
</dbReference>
<gene>
    <name evidence="2" type="ORF">K443DRAFT_115955</name>
</gene>
<dbReference type="STRING" id="1095629.A0A0C9X2T3"/>
<sequence>EEPLLKASKRRFLLFPLQYNEIWQMYKKAKASFWMAQEIDLSKDLHNWNNHMNDNEHHFIFHVLAFFAASDSIINENLHEYLFDAIKTIPCIKRKAEWALRWISDQASTFAERLVAFSAVEGFFSGSFTSIFWMKKRGLTPGLAFSNKLIRSDEGMHTDFACLLFIHLKRCSHPEVVKHIIVEAVKIEHGFLTDALPIKLIGMNADLMCQHIEFVADRLLVSLGNKKHFNKTNPFDFMDMILLQGKSEICLTFARQRFSDFATTTGCRCVAL</sequence>
<dbReference type="PANTHER" id="PTHR23409">
    <property type="entry name" value="RIBONUCLEOSIDE-DIPHOSPHATE REDUCTASE SMALL CHAIN"/>
    <property type="match status" value="1"/>
</dbReference>
<comment type="similarity">
    <text evidence="1">Belongs to the ribonucleoside diphosphate reductase small chain family.</text>
</comment>
<proteinExistence type="inferred from homology"/>
<name>A0A0C9X2T3_9AGAR</name>
<feature type="non-terminal residue" evidence="2">
    <location>
        <position position="272"/>
    </location>
</feature>
<dbReference type="Gene3D" id="1.10.620.20">
    <property type="entry name" value="Ribonucleotide Reductase, subunit A"/>
    <property type="match status" value="2"/>
</dbReference>
<dbReference type="AlphaFoldDB" id="A0A0C9X2T3"/>
<accession>A0A0C9X2T3</accession>
<reference evidence="3" key="2">
    <citation type="submission" date="2015-01" db="EMBL/GenBank/DDBJ databases">
        <title>Evolutionary Origins and Diversification of the Mycorrhizal Mutualists.</title>
        <authorList>
            <consortium name="DOE Joint Genome Institute"/>
            <consortium name="Mycorrhizal Genomics Consortium"/>
            <person name="Kohler A."/>
            <person name="Kuo A."/>
            <person name="Nagy L.G."/>
            <person name="Floudas D."/>
            <person name="Copeland A."/>
            <person name="Barry K.W."/>
            <person name="Cichocki N."/>
            <person name="Veneault-Fourrey C."/>
            <person name="LaButti K."/>
            <person name="Lindquist E.A."/>
            <person name="Lipzen A."/>
            <person name="Lundell T."/>
            <person name="Morin E."/>
            <person name="Murat C."/>
            <person name="Riley R."/>
            <person name="Ohm R."/>
            <person name="Sun H."/>
            <person name="Tunlid A."/>
            <person name="Henrissat B."/>
            <person name="Grigoriev I.V."/>
            <person name="Hibbett D.S."/>
            <person name="Martin F."/>
        </authorList>
    </citation>
    <scope>NUCLEOTIDE SEQUENCE [LARGE SCALE GENOMIC DNA]</scope>
    <source>
        <strain evidence="3">LaAM-08-1</strain>
    </source>
</reference>